<keyword evidence="3" id="KW-1185">Reference proteome</keyword>
<dbReference type="AlphaFoldDB" id="A0A3N4LM74"/>
<evidence type="ECO:0000313" key="2">
    <source>
        <dbReference type="EMBL" id="RPB23906.1"/>
    </source>
</evidence>
<keyword evidence="1" id="KW-1133">Transmembrane helix</keyword>
<dbReference type="EMBL" id="ML121544">
    <property type="protein sequence ID" value="RPB23906.1"/>
    <property type="molecule type" value="Genomic_DNA"/>
</dbReference>
<dbReference type="InParanoid" id="A0A3N4LM74"/>
<keyword evidence="1" id="KW-0812">Transmembrane</keyword>
<feature type="transmembrane region" description="Helical" evidence="1">
    <location>
        <begin position="25"/>
        <end position="42"/>
    </location>
</feature>
<reference evidence="2 3" key="1">
    <citation type="journal article" date="2018" name="Nat. Ecol. Evol.">
        <title>Pezizomycetes genomes reveal the molecular basis of ectomycorrhizal truffle lifestyle.</title>
        <authorList>
            <person name="Murat C."/>
            <person name="Payen T."/>
            <person name="Noel B."/>
            <person name="Kuo A."/>
            <person name="Morin E."/>
            <person name="Chen J."/>
            <person name="Kohler A."/>
            <person name="Krizsan K."/>
            <person name="Balestrini R."/>
            <person name="Da Silva C."/>
            <person name="Montanini B."/>
            <person name="Hainaut M."/>
            <person name="Levati E."/>
            <person name="Barry K.W."/>
            <person name="Belfiori B."/>
            <person name="Cichocki N."/>
            <person name="Clum A."/>
            <person name="Dockter R.B."/>
            <person name="Fauchery L."/>
            <person name="Guy J."/>
            <person name="Iotti M."/>
            <person name="Le Tacon F."/>
            <person name="Lindquist E.A."/>
            <person name="Lipzen A."/>
            <person name="Malagnac F."/>
            <person name="Mello A."/>
            <person name="Molinier V."/>
            <person name="Miyauchi S."/>
            <person name="Poulain J."/>
            <person name="Riccioni C."/>
            <person name="Rubini A."/>
            <person name="Sitrit Y."/>
            <person name="Splivallo R."/>
            <person name="Traeger S."/>
            <person name="Wang M."/>
            <person name="Zifcakova L."/>
            <person name="Wipf D."/>
            <person name="Zambonelli A."/>
            <person name="Paolocci F."/>
            <person name="Nowrousian M."/>
            <person name="Ottonello S."/>
            <person name="Baldrian P."/>
            <person name="Spatafora J.W."/>
            <person name="Henrissat B."/>
            <person name="Nagy L.G."/>
            <person name="Aury J.M."/>
            <person name="Wincker P."/>
            <person name="Grigoriev I.V."/>
            <person name="Bonfante P."/>
            <person name="Martin F.M."/>
        </authorList>
    </citation>
    <scope>NUCLEOTIDE SEQUENCE [LARGE SCALE GENOMIC DNA]</scope>
    <source>
        <strain evidence="2 3">ATCC MYA-4762</strain>
    </source>
</reference>
<proteinExistence type="predicted"/>
<protein>
    <submittedName>
        <fullName evidence="2">Uncharacterized protein</fullName>
    </submittedName>
</protein>
<accession>A0A3N4LM74</accession>
<evidence type="ECO:0000313" key="3">
    <source>
        <dbReference type="Proteomes" id="UP000267821"/>
    </source>
</evidence>
<gene>
    <name evidence="2" type="ORF">L211DRAFT_229427</name>
</gene>
<evidence type="ECO:0000256" key="1">
    <source>
        <dbReference type="SAM" id="Phobius"/>
    </source>
</evidence>
<keyword evidence="1" id="KW-0472">Membrane</keyword>
<name>A0A3N4LM74_9PEZI</name>
<sequence>MDDQISELRGSAFCTARPILPQSPLPFALLTALVLLFSCPLHRPLRCRFFRPTECIRGLGRLFWRTNQPSCWMASPEHIVQ</sequence>
<dbReference type="Proteomes" id="UP000267821">
    <property type="component" value="Unassembled WGS sequence"/>
</dbReference>
<organism evidence="2 3">
    <name type="scientific">Terfezia boudieri ATCC MYA-4762</name>
    <dbReference type="NCBI Taxonomy" id="1051890"/>
    <lineage>
        <taxon>Eukaryota</taxon>
        <taxon>Fungi</taxon>
        <taxon>Dikarya</taxon>
        <taxon>Ascomycota</taxon>
        <taxon>Pezizomycotina</taxon>
        <taxon>Pezizomycetes</taxon>
        <taxon>Pezizales</taxon>
        <taxon>Pezizaceae</taxon>
        <taxon>Terfezia</taxon>
    </lineage>
</organism>